<sequence length="321" mass="33065">MRSLFGFIRRAAFVALIATIAPMPAYADCTTANPSPAAFGSVTSLNLSSRQQSTSSPSAGLSCGGALFAFLVTGNAINGTITSANGGKLSGAAGDAIGYTMFADKNYSQPLNFGQLYNWADTQFVSFLGLGGDSSVALPLFFRTALGSNVAAGTYTDTLTIAWKWHVCSGAGFGSFCLGWNDGQNTATFPITLTVTNDCTIAAPDVNFGSAPTVASFAQVNGSLSLTCTKGMTYTVGLSPGSHAAANGRRQMTSGTNVLQYDIYAANGGTVWGQATNRVGSGGAADGTSVQTFPYVARIYSDQSTPPVGSYTDSVIVDVRY</sequence>
<accession>A0A0J5WH89</accession>
<feature type="chain" id="PRO_5005266608" description="Spore coat protein U/FanG domain-containing protein" evidence="1">
    <location>
        <begin position="28"/>
        <end position="321"/>
    </location>
</feature>
<keyword evidence="1" id="KW-0732">Signal</keyword>
<protein>
    <recommendedName>
        <fullName evidence="2">Spore coat protein U/FanG domain-containing protein</fullName>
    </recommendedName>
</protein>
<feature type="signal peptide" evidence="1">
    <location>
        <begin position="1"/>
        <end position="27"/>
    </location>
</feature>
<feature type="domain" description="Spore coat protein U/FanG" evidence="2">
    <location>
        <begin position="186"/>
        <end position="317"/>
    </location>
</feature>
<dbReference type="PATRIC" id="fig|292.27.peg.6575"/>
<dbReference type="Pfam" id="PF05229">
    <property type="entry name" value="SCPU"/>
    <property type="match status" value="2"/>
</dbReference>
<dbReference type="RefSeq" id="WP_048250254.1">
    <property type="nucleotide sequence ID" value="NZ_LDWR01000055.1"/>
</dbReference>
<feature type="domain" description="Spore coat protein U/FanG" evidence="2">
    <location>
        <begin position="26"/>
        <end position="161"/>
    </location>
</feature>
<reference evidence="3 4" key="1">
    <citation type="submission" date="2015-05" db="EMBL/GenBank/DDBJ databases">
        <title>Draft genome of Burkholderia cepacia LK29.</title>
        <authorList>
            <person name="Chan X.Y."/>
        </authorList>
    </citation>
    <scope>NUCLEOTIDE SEQUENCE [LARGE SCALE GENOMIC DNA]</scope>
    <source>
        <strain evidence="3 4">LK29</strain>
    </source>
</reference>
<dbReference type="SMART" id="SM00972">
    <property type="entry name" value="SCPU"/>
    <property type="match status" value="2"/>
</dbReference>
<organism evidence="3 4">
    <name type="scientific">Burkholderia cepacia</name>
    <name type="common">Pseudomonas cepacia</name>
    <dbReference type="NCBI Taxonomy" id="292"/>
    <lineage>
        <taxon>Bacteria</taxon>
        <taxon>Pseudomonadati</taxon>
        <taxon>Pseudomonadota</taxon>
        <taxon>Betaproteobacteria</taxon>
        <taxon>Burkholderiales</taxon>
        <taxon>Burkholderiaceae</taxon>
        <taxon>Burkholderia</taxon>
        <taxon>Burkholderia cepacia complex</taxon>
    </lineage>
</organism>
<evidence type="ECO:0000256" key="1">
    <source>
        <dbReference type="SAM" id="SignalP"/>
    </source>
</evidence>
<evidence type="ECO:0000313" key="4">
    <source>
        <dbReference type="Proteomes" id="UP000036338"/>
    </source>
</evidence>
<gene>
    <name evidence="3" type="ORF">VL15_29730</name>
</gene>
<dbReference type="PANTHER" id="PTHR37089">
    <property type="entry name" value="PROTEIN U-RELATED"/>
    <property type="match status" value="1"/>
</dbReference>
<dbReference type="InterPro" id="IPR007893">
    <property type="entry name" value="Spore_coat_U/FanG"/>
</dbReference>
<proteinExistence type="predicted"/>
<dbReference type="Proteomes" id="UP000036338">
    <property type="component" value="Unassembled WGS sequence"/>
</dbReference>
<comment type="caution">
    <text evidence="3">The sequence shown here is derived from an EMBL/GenBank/DDBJ whole genome shotgun (WGS) entry which is preliminary data.</text>
</comment>
<dbReference type="PANTHER" id="PTHR37089:SF1">
    <property type="entry name" value="MEMBRANE PROTEIN"/>
    <property type="match status" value="1"/>
</dbReference>
<dbReference type="AlphaFoldDB" id="A0A0J5WH89"/>
<evidence type="ECO:0000259" key="2">
    <source>
        <dbReference type="Pfam" id="PF05229"/>
    </source>
</evidence>
<dbReference type="InterPro" id="IPR053167">
    <property type="entry name" value="Spore_coat_component"/>
</dbReference>
<name>A0A0J5WH89_BURCE</name>
<dbReference type="EMBL" id="LDWR01000055">
    <property type="protein sequence ID" value="KML48825.1"/>
    <property type="molecule type" value="Genomic_DNA"/>
</dbReference>
<evidence type="ECO:0000313" key="3">
    <source>
        <dbReference type="EMBL" id="KML48825.1"/>
    </source>
</evidence>